<protein>
    <submittedName>
        <fullName evidence="1">Uncharacterized protein</fullName>
    </submittedName>
</protein>
<sequence>MESRDLRRASGPSIYFRFIFTSSYFKGMRRFYTTACAPFKFVPPIELPIAVVRPNPLINNMPRVKRDPVTCRPPVSWQDLPHIRKDILPEKATDIRGIDSAGHQFFSRRPLFGKIPMLLSSKYFTVTFIPHTHTICSLRKSNIAYTFTNYGGPNLNDQSLQKNLTEYKGKYRALEYFKSVHSPMGTAVSRSKFRKLVKRALHRALHEVVPNTPGDVENVSGIFHFRFNRYPTSSERIALKKDVKSAVTKLYTNSKLRERLFGLARQQSRAYPNVRMLARDSKTENIAGARTTRGYFPKLPYLANNGHAHNNTK</sequence>
<evidence type="ECO:0000313" key="1">
    <source>
        <dbReference type="EMBL" id="QBM89502.1"/>
    </source>
</evidence>
<gene>
    <name evidence="1" type="ORF">METSCH_D05770</name>
</gene>
<dbReference type="AlphaFoldDB" id="A0A4P6XPT6"/>
<dbReference type="Proteomes" id="UP000292447">
    <property type="component" value="Chromosome IV"/>
</dbReference>
<name>A0A4P6XPT6_9ASCO</name>
<reference evidence="2" key="1">
    <citation type="submission" date="2019-03" db="EMBL/GenBank/DDBJ databases">
        <title>Snf2 controls pulcherriminic acid biosynthesis and connects pigmentation and antifungal activity of the yeast Metschnikowia pulcherrima.</title>
        <authorList>
            <person name="Gore-Lloyd D."/>
            <person name="Sumann I."/>
            <person name="Brachmann A.O."/>
            <person name="Schneeberger K."/>
            <person name="Ortiz-Merino R.A."/>
            <person name="Moreno-Beltran M."/>
            <person name="Schlaefli M."/>
            <person name="Kirner P."/>
            <person name="Santos Kron A."/>
            <person name="Wolfe K.H."/>
            <person name="Piel J."/>
            <person name="Ahrens C.H."/>
            <person name="Henk D."/>
            <person name="Freimoser F.M."/>
        </authorList>
    </citation>
    <scope>NUCLEOTIDE SEQUENCE [LARGE SCALE GENOMIC DNA]</scope>
    <source>
        <strain evidence="2">APC 1.2</strain>
    </source>
</reference>
<accession>A0A4P6XPT6</accession>
<evidence type="ECO:0000313" key="2">
    <source>
        <dbReference type="Proteomes" id="UP000292447"/>
    </source>
</evidence>
<keyword evidence="2" id="KW-1185">Reference proteome</keyword>
<dbReference type="EMBL" id="CP034459">
    <property type="protein sequence ID" value="QBM89502.1"/>
    <property type="molecule type" value="Genomic_DNA"/>
</dbReference>
<organism evidence="1 2">
    <name type="scientific">Metschnikowia aff. pulcherrima</name>
    <dbReference type="NCBI Taxonomy" id="2163413"/>
    <lineage>
        <taxon>Eukaryota</taxon>
        <taxon>Fungi</taxon>
        <taxon>Dikarya</taxon>
        <taxon>Ascomycota</taxon>
        <taxon>Saccharomycotina</taxon>
        <taxon>Pichiomycetes</taxon>
        <taxon>Metschnikowiaceae</taxon>
        <taxon>Metschnikowia</taxon>
    </lineage>
</organism>
<proteinExistence type="predicted"/>